<organism evidence="1 2">
    <name type="scientific">Anopheles quadriannulatus</name>
    <name type="common">Mosquito</name>
    <dbReference type="NCBI Taxonomy" id="34691"/>
    <lineage>
        <taxon>Eukaryota</taxon>
        <taxon>Metazoa</taxon>
        <taxon>Ecdysozoa</taxon>
        <taxon>Arthropoda</taxon>
        <taxon>Hexapoda</taxon>
        <taxon>Insecta</taxon>
        <taxon>Pterygota</taxon>
        <taxon>Neoptera</taxon>
        <taxon>Endopterygota</taxon>
        <taxon>Diptera</taxon>
        <taxon>Nematocera</taxon>
        <taxon>Culicoidea</taxon>
        <taxon>Culicidae</taxon>
        <taxon>Anophelinae</taxon>
        <taxon>Anopheles</taxon>
    </lineage>
</organism>
<reference evidence="1" key="1">
    <citation type="submission" date="2020-05" db="UniProtKB">
        <authorList>
            <consortium name="EnsemblMetazoa"/>
        </authorList>
    </citation>
    <scope>IDENTIFICATION</scope>
    <source>
        <strain evidence="1">SANGQUA</strain>
    </source>
</reference>
<proteinExistence type="predicted"/>
<evidence type="ECO:0000313" key="2">
    <source>
        <dbReference type="Proteomes" id="UP000076407"/>
    </source>
</evidence>
<dbReference type="Proteomes" id="UP000076407">
    <property type="component" value="Unassembled WGS sequence"/>
</dbReference>
<protein>
    <submittedName>
        <fullName evidence="1">Uncharacterized protein</fullName>
    </submittedName>
</protein>
<evidence type="ECO:0000313" key="1">
    <source>
        <dbReference type="EnsemblMetazoa" id="AQUA015107-PA"/>
    </source>
</evidence>
<accession>A0A182XTG8</accession>
<keyword evidence="2" id="KW-1185">Reference proteome</keyword>
<dbReference type="AlphaFoldDB" id="A0A182XTG8"/>
<dbReference type="EnsemblMetazoa" id="AQUA015107-RA">
    <property type="protein sequence ID" value="AQUA015107-PA"/>
    <property type="gene ID" value="AQUA015107"/>
</dbReference>
<dbReference type="VEuPathDB" id="VectorBase:AQUA015107"/>
<sequence>MHARAVVTSSAAFFEQQPSLLHRSRSTFSCPCLSQCSICRANNFDCIFAERCAFLCREAVKQKSSNFNQMRKIFCRTIV</sequence>
<name>A0A182XTG8_ANOQN</name>